<protein>
    <submittedName>
        <fullName evidence="1">23848_t:CDS:1</fullName>
    </submittedName>
</protein>
<name>A0ACA9RUN1_9GLOM</name>
<comment type="caution">
    <text evidence="1">The sequence shown here is derived from an EMBL/GenBank/DDBJ whole genome shotgun (WGS) entry which is preliminary data.</text>
</comment>
<organism evidence="1 2">
    <name type="scientific">Racocetra persica</name>
    <dbReference type="NCBI Taxonomy" id="160502"/>
    <lineage>
        <taxon>Eukaryota</taxon>
        <taxon>Fungi</taxon>
        <taxon>Fungi incertae sedis</taxon>
        <taxon>Mucoromycota</taxon>
        <taxon>Glomeromycotina</taxon>
        <taxon>Glomeromycetes</taxon>
        <taxon>Diversisporales</taxon>
        <taxon>Gigasporaceae</taxon>
        <taxon>Racocetra</taxon>
    </lineage>
</organism>
<evidence type="ECO:0000313" key="2">
    <source>
        <dbReference type="Proteomes" id="UP000789920"/>
    </source>
</evidence>
<proteinExistence type="predicted"/>
<gene>
    <name evidence="1" type="ORF">RPERSI_LOCUS22620</name>
</gene>
<dbReference type="Proteomes" id="UP000789920">
    <property type="component" value="Unassembled WGS sequence"/>
</dbReference>
<accession>A0ACA9RUN1</accession>
<keyword evidence="2" id="KW-1185">Reference proteome</keyword>
<feature type="non-terminal residue" evidence="1">
    <location>
        <position position="1"/>
    </location>
</feature>
<dbReference type="EMBL" id="CAJVQC010068839">
    <property type="protein sequence ID" value="CAG8808435.1"/>
    <property type="molecule type" value="Genomic_DNA"/>
</dbReference>
<evidence type="ECO:0000313" key="1">
    <source>
        <dbReference type="EMBL" id="CAG8808435.1"/>
    </source>
</evidence>
<sequence>KLLIMTNMDEQNLIDATIYYNNLLLKEILANHDINISLSLAEKSCTRMEFGTTNDWQKVIFSNESFVEIGSYSRKMVVWRMKDGEKGPLVFIKKRNSAEAINAQRY</sequence>
<feature type="non-terminal residue" evidence="1">
    <location>
        <position position="106"/>
    </location>
</feature>
<reference evidence="1" key="1">
    <citation type="submission" date="2021-06" db="EMBL/GenBank/DDBJ databases">
        <authorList>
            <person name="Kallberg Y."/>
            <person name="Tangrot J."/>
            <person name="Rosling A."/>
        </authorList>
    </citation>
    <scope>NUCLEOTIDE SEQUENCE</scope>
    <source>
        <strain evidence="1">MA461A</strain>
    </source>
</reference>